<evidence type="ECO:0000256" key="4">
    <source>
        <dbReference type="ARBA" id="ARBA00022833"/>
    </source>
</evidence>
<dbReference type="Pfam" id="PF12796">
    <property type="entry name" value="Ank_2"/>
    <property type="match status" value="1"/>
</dbReference>
<dbReference type="InterPro" id="IPR011011">
    <property type="entry name" value="Znf_FYVE_PHD"/>
</dbReference>
<dbReference type="CDD" id="cd00065">
    <property type="entry name" value="FYVE_like_SF"/>
    <property type="match status" value="1"/>
</dbReference>
<dbReference type="PANTHER" id="PTHR24189">
    <property type="entry name" value="MYOTROPHIN"/>
    <property type="match status" value="1"/>
</dbReference>
<dbReference type="PANTHER" id="PTHR24189:SF50">
    <property type="entry name" value="ANKYRIN REPEAT AND SOCS BOX PROTEIN 2"/>
    <property type="match status" value="1"/>
</dbReference>
<dbReference type="SUPFAM" id="SSF57903">
    <property type="entry name" value="FYVE/PHD zinc finger"/>
    <property type="match status" value="1"/>
</dbReference>
<dbReference type="GO" id="GO:0008270">
    <property type="term" value="F:zinc ion binding"/>
    <property type="evidence" value="ECO:0007669"/>
    <property type="project" value="UniProtKB-KW"/>
</dbReference>
<keyword evidence="3 7" id="KW-0863">Zinc-finger</keyword>
<comment type="caution">
    <text evidence="10">The sequence shown here is derived from an EMBL/GenBank/DDBJ whole genome shotgun (WGS) entry which is preliminary data.</text>
</comment>
<name>A0A8K1C7D6_PYTOL</name>
<sequence>MEDPKTRLMITMLQKYGYDLEDVGLMDEPTLSRRSSGAASTASSSSSGSDSVPRASVSSASILQLRERKNNQTALHIAVKKGHIDVLKALANLPRVNEFVNVGDRHANTALHFAASSSKECAEEMVELLLSLGASLHAVNIRGQTPLMIHIMTVREDNPAITRVFVKNGLVLNELINGTTYLHMATERNLIEMAGALVAGGASINIPETNGAMVSDTIPKKTLVKLICYMREGTQAPPVGVVRNTCKICKNPKGLLETFKDCNLCGRAVCKNCSTKAVDIKLTTQDASSKEKDLGRLCNVCCTVSLLRDKQHRAKEGFNQRLYGCSMK</sequence>
<gene>
    <name evidence="10" type="ORF">Poli38472_013470</name>
</gene>
<dbReference type="Gene3D" id="1.25.40.20">
    <property type="entry name" value="Ankyrin repeat-containing domain"/>
    <property type="match status" value="1"/>
</dbReference>
<feature type="repeat" description="ANK" evidence="6">
    <location>
        <begin position="106"/>
        <end position="141"/>
    </location>
</feature>
<dbReference type="InterPro" id="IPR013083">
    <property type="entry name" value="Znf_RING/FYVE/PHD"/>
</dbReference>
<dbReference type="PRINTS" id="PR01415">
    <property type="entry name" value="ANKYRIN"/>
</dbReference>
<keyword evidence="4" id="KW-0862">Zinc</keyword>
<dbReference type="AlphaFoldDB" id="A0A8K1C7D6"/>
<dbReference type="Gene3D" id="3.30.40.10">
    <property type="entry name" value="Zinc/RING finger domain, C3HC4 (zinc finger)"/>
    <property type="match status" value="1"/>
</dbReference>
<dbReference type="SMART" id="SM00248">
    <property type="entry name" value="ANK"/>
    <property type="match status" value="4"/>
</dbReference>
<protein>
    <recommendedName>
        <fullName evidence="9">FYVE-type domain-containing protein</fullName>
    </recommendedName>
</protein>
<dbReference type="Proteomes" id="UP000794436">
    <property type="component" value="Unassembled WGS sequence"/>
</dbReference>
<dbReference type="SUPFAM" id="SSF48403">
    <property type="entry name" value="Ankyrin repeat"/>
    <property type="match status" value="1"/>
</dbReference>
<accession>A0A8K1C7D6</accession>
<dbReference type="PROSITE" id="PS50297">
    <property type="entry name" value="ANK_REP_REGION"/>
    <property type="match status" value="3"/>
</dbReference>
<dbReference type="InterPro" id="IPR050745">
    <property type="entry name" value="Multifunctional_regulatory"/>
</dbReference>
<keyword evidence="2" id="KW-0677">Repeat</keyword>
<dbReference type="InterPro" id="IPR017455">
    <property type="entry name" value="Znf_FYVE-rel"/>
</dbReference>
<evidence type="ECO:0000256" key="5">
    <source>
        <dbReference type="ARBA" id="ARBA00023043"/>
    </source>
</evidence>
<keyword evidence="5 6" id="KW-0040">ANK repeat</keyword>
<dbReference type="InterPro" id="IPR036770">
    <property type="entry name" value="Ankyrin_rpt-contain_sf"/>
</dbReference>
<dbReference type="OrthoDB" id="20872at2759"/>
<feature type="region of interest" description="Disordered" evidence="8">
    <location>
        <begin position="29"/>
        <end position="54"/>
    </location>
</feature>
<organism evidence="10 11">
    <name type="scientific">Pythium oligandrum</name>
    <name type="common">Mycoparasitic fungus</name>
    <dbReference type="NCBI Taxonomy" id="41045"/>
    <lineage>
        <taxon>Eukaryota</taxon>
        <taxon>Sar</taxon>
        <taxon>Stramenopiles</taxon>
        <taxon>Oomycota</taxon>
        <taxon>Peronosporomycetes</taxon>
        <taxon>Pythiales</taxon>
        <taxon>Pythiaceae</taxon>
        <taxon>Pythium</taxon>
    </lineage>
</organism>
<evidence type="ECO:0000256" key="7">
    <source>
        <dbReference type="PROSITE-ProRule" id="PRU00091"/>
    </source>
</evidence>
<evidence type="ECO:0000259" key="9">
    <source>
        <dbReference type="PROSITE" id="PS50178"/>
    </source>
</evidence>
<proteinExistence type="predicted"/>
<evidence type="ECO:0000313" key="10">
    <source>
        <dbReference type="EMBL" id="TMW57996.1"/>
    </source>
</evidence>
<dbReference type="PROSITE" id="PS50088">
    <property type="entry name" value="ANK_REPEAT"/>
    <property type="match status" value="3"/>
</dbReference>
<feature type="domain" description="FYVE-type" evidence="9">
    <location>
        <begin position="244"/>
        <end position="301"/>
    </location>
</feature>
<dbReference type="InterPro" id="IPR002110">
    <property type="entry name" value="Ankyrin_rpt"/>
</dbReference>
<evidence type="ECO:0000256" key="8">
    <source>
        <dbReference type="SAM" id="MobiDB-lite"/>
    </source>
</evidence>
<evidence type="ECO:0000256" key="2">
    <source>
        <dbReference type="ARBA" id="ARBA00022737"/>
    </source>
</evidence>
<dbReference type="PROSITE" id="PS50178">
    <property type="entry name" value="ZF_FYVE"/>
    <property type="match status" value="1"/>
</dbReference>
<evidence type="ECO:0000256" key="3">
    <source>
        <dbReference type="ARBA" id="ARBA00022771"/>
    </source>
</evidence>
<feature type="repeat" description="ANK" evidence="6">
    <location>
        <begin position="177"/>
        <end position="209"/>
    </location>
</feature>
<evidence type="ECO:0000256" key="1">
    <source>
        <dbReference type="ARBA" id="ARBA00022723"/>
    </source>
</evidence>
<evidence type="ECO:0000313" key="11">
    <source>
        <dbReference type="Proteomes" id="UP000794436"/>
    </source>
</evidence>
<keyword evidence="1" id="KW-0479">Metal-binding</keyword>
<feature type="compositionally biased region" description="Low complexity" evidence="8">
    <location>
        <begin position="32"/>
        <end position="54"/>
    </location>
</feature>
<feature type="repeat" description="ANK" evidence="6">
    <location>
        <begin position="70"/>
        <end position="90"/>
    </location>
</feature>
<reference evidence="10" key="1">
    <citation type="submission" date="2019-03" db="EMBL/GenBank/DDBJ databases">
        <title>Long read genome sequence of the mycoparasitic Pythium oligandrum ATCC 38472 isolated from sugarbeet rhizosphere.</title>
        <authorList>
            <person name="Gaulin E."/>
        </authorList>
    </citation>
    <scope>NUCLEOTIDE SEQUENCE</scope>
    <source>
        <strain evidence="10">ATCC 38472_TT</strain>
    </source>
</reference>
<dbReference type="EMBL" id="SPLM01000113">
    <property type="protein sequence ID" value="TMW57996.1"/>
    <property type="molecule type" value="Genomic_DNA"/>
</dbReference>
<keyword evidence="11" id="KW-1185">Reference proteome</keyword>
<evidence type="ECO:0000256" key="6">
    <source>
        <dbReference type="PROSITE-ProRule" id="PRU00023"/>
    </source>
</evidence>